<dbReference type="Gene3D" id="3.10.350.10">
    <property type="entry name" value="LysM domain"/>
    <property type="match status" value="1"/>
</dbReference>
<feature type="signal peptide" evidence="2">
    <location>
        <begin position="1"/>
        <end position="21"/>
    </location>
</feature>
<evidence type="ECO:0000256" key="1">
    <source>
        <dbReference type="SAM" id="MobiDB-lite"/>
    </source>
</evidence>
<proteinExistence type="predicted"/>
<dbReference type="OrthoDB" id="8479038at2"/>
<keyword evidence="5" id="KW-1185">Reference proteome</keyword>
<dbReference type="Proteomes" id="UP000261704">
    <property type="component" value="Chromosome"/>
</dbReference>
<evidence type="ECO:0000256" key="2">
    <source>
        <dbReference type="SAM" id="SignalP"/>
    </source>
</evidence>
<dbReference type="AlphaFoldDB" id="A0A347UJK3"/>
<gene>
    <name evidence="4" type="ORF">BAR1_14490</name>
</gene>
<dbReference type="EMBL" id="CP032125">
    <property type="protein sequence ID" value="AXX99031.1"/>
    <property type="molecule type" value="Genomic_DNA"/>
</dbReference>
<name>A0A347UJK3_9RHOB</name>
<feature type="chain" id="PRO_5016641327" description="LysM domain-containing protein" evidence="2">
    <location>
        <begin position="22"/>
        <end position="261"/>
    </location>
</feature>
<feature type="domain" description="LysM" evidence="3">
    <location>
        <begin position="210"/>
        <end position="259"/>
    </location>
</feature>
<protein>
    <recommendedName>
        <fullName evidence="3">LysM domain-containing protein</fullName>
    </recommendedName>
</protein>
<evidence type="ECO:0000259" key="3">
    <source>
        <dbReference type="PROSITE" id="PS51782"/>
    </source>
</evidence>
<dbReference type="PROSITE" id="PS51782">
    <property type="entry name" value="LYSM"/>
    <property type="match status" value="1"/>
</dbReference>
<evidence type="ECO:0000313" key="4">
    <source>
        <dbReference type="EMBL" id="AXX99031.1"/>
    </source>
</evidence>
<dbReference type="InterPro" id="IPR018392">
    <property type="entry name" value="LysM"/>
</dbReference>
<accession>A0A347UJK3</accession>
<sequence length="261" mass="28555">MKAVVLGFTILATAFPVTVHAQQTAGIFIGQQSAFDVASVRPSTLRRLRFYSEKARAALVDMAKADNLTGTTGEELAATSTANLRKAIEKLIDAGTKAKLDLEQTAAFFAMDLRENYIGQLPFIVFNEAGELNTSQLFQGVYDARASITASADADYLAYVNNLGNEAVSGNTPKPEQPTERAAATPKEEPQRDPAIQAYWDRLTERNGKRFIRVEQGDTLATYAAAFYGDSLRYRKIYNANTDVMESPNVLTVGDAIEIPR</sequence>
<dbReference type="KEGG" id="pamo:BAR1_14490"/>
<dbReference type="InterPro" id="IPR036779">
    <property type="entry name" value="LysM_dom_sf"/>
</dbReference>
<keyword evidence="2" id="KW-0732">Signal</keyword>
<reference evidence="4 5" key="1">
    <citation type="submission" date="2018-09" db="EMBL/GenBank/DDBJ databases">
        <title>Profundibacter amoris BAR1 gen. nov., sp. nov., a new member of the Roseobacter clade isolated at Lokis Castle Vent Field on the Arctic Mid-Oceanic Ridge.</title>
        <authorList>
            <person name="Le Moine Bauer S."/>
            <person name="Sjoeberg A.G."/>
            <person name="L'Haridon S."/>
            <person name="Stokke R."/>
            <person name="Roalkvam I."/>
            <person name="Steen I.H."/>
            <person name="Dahle H."/>
        </authorList>
    </citation>
    <scope>NUCLEOTIDE SEQUENCE [LARGE SCALE GENOMIC DNA]</scope>
    <source>
        <strain evidence="4 5">BAR1</strain>
    </source>
</reference>
<organism evidence="4 5">
    <name type="scientific">Profundibacter amoris</name>
    <dbReference type="NCBI Taxonomy" id="2171755"/>
    <lineage>
        <taxon>Bacteria</taxon>
        <taxon>Pseudomonadati</taxon>
        <taxon>Pseudomonadota</taxon>
        <taxon>Alphaproteobacteria</taxon>
        <taxon>Rhodobacterales</taxon>
        <taxon>Paracoccaceae</taxon>
        <taxon>Profundibacter</taxon>
    </lineage>
</organism>
<evidence type="ECO:0000313" key="5">
    <source>
        <dbReference type="Proteomes" id="UP000261704"/>
    </source>
</evidence>
<feature type="region of interest" description="Disordered" evidence="1">
    <location>
        <begin position="167"/>
        <end position="193"/>
    </location>
</feature>